<evidence type="ECO:0000256" key="16">
    <source>
        <dbReference type="ARBA" id="ARBA00023180"/>
    </source>
</evidence>
<comment type="catalytic activity">
    <reaction evidence="23">
        <text>glycero-2-phosphocholine + H2O = phosphocholine + glycerol + H(+)</text>
        <dbReference type="Rhea" id="RHEA:61684"/>
        <dbReference type="ChEBI" id="CHEBI:15377"/>
        <dbReference type="ChEBI" id="CHEBI:15378"/>
        <dbReference type="ChEBI" id="CHEBI:17754"/>
        <dbReference type="ChEBI" id="CHEBI:144950"/>
        <dbReference type="ChEBI" id="CHEBI:295975"/>
    </reaction>
    <physiologicalReaction direction="left-to-right" evidence="23">
        <dbReference type="Rhea" id="RHEA:61685"/>
    </physiologicalReaction>
</comment>
<evidence type="ECO:0000256" key="13">
    <source>
        <dbReference type="ARBA" id="ARBA00023098"/>
    </source>
</evidence>
<comment type="catalytic activity">
    <reaction evidence="29">
        <text>sn-glycerol 3-phosphocholine + H2O = phosphocholine + glycerol + H(+)</text>
        <dbReference type="Rhea" id="RHEA:19545"/>
        <dbReference type="ChEBI" id="CHEBI:15377"/>
        <dbReference type="ChEBI" id="CHEBI:15378"/>
        <dbReference type="ChEBI" id="CHEBI:16870"/>
        <dbReference type="ChEBI" id="CHEBI:17754"/>
        <dbReference type="ChEBI" id="CHEBI:295975"/>
        <dbReference type="EC" id="3.1.4.38"/>
    </reaction>
    <physiologicalReaction direction="left-to-right" evidence="29">
        <dbReference type="Rhea" id="RHEA:19546"/>
    </physiologicalReaction>
</comment>
<evidence type="ECO:0000256" key="11">
    <source>
        <dbReference type="ARBA" id="ARBA00022833"/>
    </source>
</evidence>
<dbReference type="EMBL" id="BMAW01033983">
    <property type="protein sequence ID" value="GFU32798.1"/>
    <property type="molecule type" value="Genomic_DNA"/>
</dbReference>
<evidence type="ECO:0000313" key="34">
    <source>
        <dbReference type="Proteomes" id="UP000887013"/>
    </source>
</evidence>
<keyword evidence="17" id="KW-0449">Lipoprotein</keyword>
<comment type="similarity">
    <text evidence="3">Belongs to the nucleotide pyrophosphatase/phosphodiesterase family.</text>
</comment>
<keyword evidence="10" id="KW-0378">Hydrolase</keyword>
<evidence type="ECO:0000256" key="1">
    <source>
        <dbReference type="ARBA" id="ARBA00001947"/>
    </source>
</evidence>
<keyword evidence="12" id="KW-0442">Lipid degradation</keyword>
<keyword evidence="16" id="KW-0325">Glycoprotein</keyword>
<dbReference type="InterPro" id="IPR002591">
    <property type="entry name" value="Phosphodiest/P_Trfase"/>
</dbReference>
<evidence type="ECO:0000256" key="14">
    <source>
        <dbReference type="ARBA" id="ARBA00023136"/>
    </source>
</evidence>
<proteinExistence type="inferred from homology"/>
<evidence type="ECO:0000256" key="22">
    <source>
        <dbReference type="ARBA" id="ARBA00047322"/>
    </source>
</evidence>
<comment type="cofactor">
    <cofactor evidence="1">
        <name>Zn(2+)</name>
        <dbReference type="ChEBI" id="CHEBI:29105"/>
    </cofactor>
</comment>
<dbReference type="AlphaFoldDB" id="A0A8X6QUQ6"/>
<evidence type="ECO:0000256" key="20">
    <source>
        <dbReference type="ARBA" id="ARBA00046203"/>
    </source>
</evidence>
<evidence type="ECO:0000256" key="7">
    <source>
        <dbReference type="ARBA" id="ARBA00022622"/>
    </source>
</evidence>
<comment type="catalytic activity">
    <reaction evidence="21">
        <text>1-dodecanoyl-sn-glycero-3-phosphocholine + H2O = 1-dodecanoyl-sn-glycerol + phosphocholine + H(+)</text>
        <dbReference type="Rhea" id="RHEA:41127"/>
        <dbReference type="ChEBI" id="CHEBI:15377"/>
        <dbReference type="ChEBI" id="CHEBI:15378"/>
        <dbReference type="ChEBI" id="CHEBI:74966"/>
        <dbReference type="ChEBI" id="CHEBI:75529"/>
        <dbReference type="ChEBI" id="CHEBI:295975"/>
    </reaction>
    <physiologicalReaction direction="left-to-right" evidence="21">
        <dbReference type="Rhea" id="RHEA:41128"/>
    </physiologicalReaction>
</comment>
<dbReference type="OrthoDB" id="415411at2759"/>
<comment type="catalytic activity">
    <reaction evidence="31">
        <text>1-(5Z,8Z,11Z,14Z-eicosatetraenoyl)-sn-glycero-3-phosphocholine + H2O = 1-(5Z,8Z,11Z,14Z-eicosatetraenoyl)-sn-glycerol + phosphocholine + H(+)</text>
        <dbReference type="Rhea" id="RHEA:41003"/>
        <dbReference type="ChEBI" id="CHEBI:15377"/>
        <dbReference type="ChEBI" id="CHEBI:15378"/>
        <dbReference type="ChEBI" id="CHEBI:34071"/>
        <dbReference type="ChEBI" id="CHEBI:74344"/>
        <dbReference type="ChEBI" id="CHEBI:295975"/>
    </reaction>
    <physiologicalReaction direction="left-to-right" evidence="31">
        <dbReference type="Rhea" id="RHEA:41004"/>
    </physiologicalReaction>
</comment>
<comment type="function">
    <text evidence="20">Choline-specific glycerophosphodiesterase that hydrolyzes glycerophosphocholine (GPC) and lysophosphatidylcholine (LPC) and contributes to supplying choline to the cells. Has a preference for LPC with short (12:0 and 14:0) or polyunsaturated (18:2 and 20:4) fatty acids. In vitro, hydrolyzes only choline-containing lysophospholipids, such as sphingosylphosphorylcholine (SPC), platelet-activating factor (PAF) and lysoPAF, but not other lysophospholipids.</text>
</comment>
<dbReference type="Pfam" id="PF01663">
    <property type="entry name" value="Phosphodiest"/>
    <property type="match status" value="1"/>
</dbReference>
<keyword evidence="5" id="KW-1003">Cell membrane</keyword>
<comment type="catalytic activity">
    <reaction evidence="25">
        <text>a 1-acyl-sn-glycero-3-phosphocholine + H2O = a 1-acyl-sn-glycerol + phosphocholine + H(+)</text>
        <dbReference type="Rhea" id="RHEA:44720"/>
        <dbReference type="ChEBI" id="CHEBI:15377"/>
        <dbReference type="ChEBI" id="CHEBI:15378"/>
        <dbReference type="ChEBI" id="CHEBI:58168"/>
        <dbReference type="ChEBI" id="CHEBI:64683"/>
        <dbReference type="ChEBI" id="CHEBI:295975"/>
    </reaction>
    <physiologicalReaction direction="left-to-right" evidence="25">
        <dbReference type="Rhea" id="RHEA:44721"/>
    </physiologicalReaction>
</comment>
<evidence type="ECO:0000256" key="18">
    <source>
        <dbReference type="ARBA" id="ARBA00031167"/>
    </source>
</evidence>
<dbReference type="PANTHER" id="PTHR10151:SF66">
    <property type="entry name" value="GLYCEROPHOSPHOCHOLINE CHOLINEPHOSPHODIESTERASE ENPP6"/>
    <property type="match status" value="1"/>
</dbReference>
<evidence type="ECO:0000256" key="10">
    <source>
        <dbReference type="ARBA" id="ARBA00022801"/>
    </source>
</evidence>
<evidence type="ECO:0000256" key="28">
    <source>
        <dbReference type="ARBA" id="ARBA00048234"/>
    </source>
</evidence>
<evidence type="ECO:0000256" key="21">
    <source>
        <dbReference type="ARBA" id="ARBA00047290"/>
    </source>
</evidence>
<evidence type="ECO:0000256" key="15">
    <source>
        <dbReference type="ARBA" id="ARBA00023157"/>
    </source>
</evidence>
<feature type="signal peptide" evidence="32">
    <location>
        <begin position="1"/>
        <end position="24"/>
    </location>
</feature>
<evidence type="ECO:0000256" key="3">
    <source>
        <dbReference type="ARBA" id="ARBA00010594"/>
    </source>
</evidence>
<evidence type="ECO:0000256" key="19">
    <source>
        <dbReference type="ARBA" id="ARBA00032556"/>
    </source>
</evidence>
<evidence type="ECO:0000256" key="24">
    <source>
        <dbReference type="ARBA" id="ARBA00047494"/>
    </source>
</evidence>
<evidence type="ECO:0000256" key="31">
    <source>
        <dbReference type="ARBA" id="ARBA00049320"/>
    </source>
</evidence>
<dbReference type="GO" id="GO:0016042">
    <property type="term" value="P:lipid catabolic process"/>
    <property type="evidence" value="ECO:0007669"/>
    <property type="project" value="UniProtKB-KW"/>
</dbReference>
<keyword evidence="15" id="KW-1015">Disulfide bond</keyword>
<comment type="caution">
    <text evidence="33">The sequence shown here is derived from an EMBL/GenBank/DDBJ whole genome shotgun (WGS) entry which is preliminary data.</text>
</comment>
<evidence type="ECO:0000256" key="6">
    <source>
        <dbReference type="ARBA" id="ARBA00022553"/>
    </source>
</evidence>
<evidence type="ECO:0000256" key="30">
    <source>
        <dbReference type="ARBA" id="ARBA00049092"/>
    </source>
</evidence>
<comment type="catalytic activity">
    <reaction evidence="22">
        <text>1-(9Z-octadecenoyl)-sn-glycero-3-phosphocholine + H2O = 1-(9Z-octadecenoyl)-sn-glycerol + phosphocholine + H(+)</text>
        <dbReference type="Rhea" id="RHEA:41091"/>
        <dbReference type="ChEBI" id="CHEBI:15377"/>
        <dbReference type="ChEBI" id="CHEBI:15378"/>
        <dbReference type="ChEBI" id="CHEBI:28610"/>
        <dbReference type="ChEBI" id="CHEBI:75757"/>
        <dbReference type="ChEBI" id="CHEBI:295975"/>
    </reaction>
    <physiologicalReaction direction="left-to-right" evidence="22">
        <dbReference type="Rhea" id="RHEA:41092"/>
    </physiologicalReaction>
</comment>
<keyword evidence="6" id="KW-0597">Phosphoprotein</keyword>
<evidence type="ECO:0000256" key="4">
    <source>
        <dbReference type="ARBA" id="ARBA00012318"/>
    </source>
</evidence>
<evidence type="ECO:0000256" key="17">
    <source>
        <dbReference type="ARBA" id="ARBA00023288"/>
    </source>
</evidence>
<evidence type="ECO:0000256" key="23">
    <source>
        <dbReference type="ARBA" id="ARBA00047482"/>
    </source>
</evidence>
<comment type="catalytic activity">
    <reaction evidence="27">
        <text>1-hexadecanoyl-sn-glycero-3-phosphocholine + H2O = 1-hexadecanoyl-sn-glycerol + phosphocholine + H(+)</text>
        <dbReference type="Rhea" id="RHEA:41119"/>
        <dbReference type="ChEBI" id="CHEBI:15377"/>
        <dbReference type="ChEBI" id="CHEBI:15378"/>
        <dbReference type="ChEBI" id="CHEBI:72998"/>
        <dbReference type="ChEBI" id="CHEBI:75542"/>
        <dbReference type="ChEBI" id="CHEBI:295975"/>
    </reaction>
    <physiologicalReaction direction="left-to-right" evidence="27">
        <dbReference type="Rhea" id="RHEA:41120"/>
    </physiologicalReaction>
</comment>
<dbReference type="PANTHER" id="PTHR10151">
    <property type="entry name" value="ECTONUCLEOTIDE PYROPHOSPHATASE/PHOSPHODIESTERASE"/>
    <property type="match status" value="1"/>
</dbReference>
<evidence type="ECO:0000256" key="5">
    <source>
        <dbReference type="ARBA" id="ARBA00022475"/>
    </source>
</evidence>
<dbReference type="SUPFAM" id="SSF53649">
    <property type="entry name" value="Alkaline phosphatase-like"/>
    <property type="match status" value="1"/>
</dbReference>
<dbReference type="GO" id="GO:0005886">
    <property type="term" value="C:plasma membrane"/>
    <property type="evidence" value="ECO:0007669"/>
    <property type="project" value="UniProtKB-SubCell"/>
</dbReference>
<keyword evidence="7" id="KW-0336">GPI-anchor</keyword>
<comment type="catalytic activity">
    <reaction evidence="26">
        <text>1-tetradecanoyl-sn-glycero-3-phosphocholine + H2O = 1-tetradecanoyl-sn-glycerol + phosphocholine + H(+)</text>
        <dbReference type="Rhea" id="RHEA:40999"/>
        <dbReference type="ChEBI" id="CHEBI:15377"/>
        <dbReference type="ChEBI" id="CHEBI:15378"/>
        <dbReference type="ChEBI" id="CHEBI:64489"/>
        <dbReference type="ChEBI" id="CHEBI:75536"/>
        <dbReference type="ChEBI" id="CHEBI:295975"/>
    </reaction>
    <physiologicalReaction direction="left-to-right" evidence="26">
        <dbReference type="Rhea" id="RHEA:41000"/>
    </physiologicalReaction>
</comment>
<evidence type="ECO:0000313" key="33">
    <source>
        <dbReference type="EMBL" id="GFU32798.1"/>
    </source>
</evidence>
<dbReference type="EC" id="3.1.4.38" evidence="4"/>
<evidence type="ECO:0000256" key="9">
    <source>
        <dbReference type="ARBA" id="ARBA00022729"/>
    </source>
</evidence>
<keyword evidence="13" id="KW-0443">Lipid metabolism</keyword>
<accession>A0A8X6QUQ6</accession>
<comment type="subcellular location">
    <subcellularLocation>
        <location evidence="2">Cell membrane</location>
        <topology evidence="2">Lipid-anchor</topology>
        <topology evidence="2">GPI-anchor</topology>
    </subcellularLocation>
</comment>
<reference evidence="33" key="1">
    <citation type="submission" date="2020-08" db="EMBL/GenBank/DDBJ databases">
        <title>Multicomponent nature underlies the extraordinary mechanical properties of spider dragline silk.</title>
        <authorList>
            <person name="Kono N."/>
            <person name="Nakamura H."/>
            <person name="Mori M."/>
            <person name="Yoshida Y."/>
            <person name="Ohtoshi R."/>
            <person name="Malay A.D."/>
            <person name="Moran D.A.P."/>
            <person name="Tomita M."/>
            <person name="Numata K."/>
            <person name="Arakawa K."/>
        </authorList>
    </citation>
    <scope>NUCLEOTIDE SEQUENCE</scope>
</reference>
<evidence type="ECO:0000256" key="29">
    <source>
        <dbReference type="ARBA" id="ARBA00048703"/>
    </source>
</evidence>
<gene>
    <name evidence="33" type="primary">enpp6_0</name>
    <name evidence="33" type="ORF">NPIL_609701</name>
</gene>
<keyword evidence="8" id="KW-0479">Metal-binding</keyword>
<evidence type="ECO:0000256" key="8">
    <source>
        <dbReference type="ARBA" id="ARBA00022723"/>
    </source>
</evidence>
<evidence type="ECO:0000256" key="32">
    <source>
        <dbReference type="SAM" id="SignalP"/>
    </source>
</evidence>
<name>A0A8X6QUQ6_NEPPI</name>
<evidence type="ECO:0000256" key="26">
    <source>
        <dbReference type="ARBA" id="ARBA00047779"/>
    </source>
</evidence>
<sequence length="111" mass="13053">MEVKFAFIGIFCVFFLHCFCEVKAAKKLIVVLIDGVRWDYINDSNLKGFRQMIDNGVKAPYVVPIFPSLSYPNWQALTTGCFETLRKKFIWRQKTSKQFLFTIHRRSASYE</sequence>
<evidence type="ECO:0000256" key="12">
    <source>
        <dbReference type="ARBA" id="ARBA00022963"/>
    </source>
</evidence>
<dbReference type="GO" id="GO:0046872">
    <property type="term" value="F:metal ion binding"/>
    <property type="evidence" value="ECO:0007669"/>
    <property type="project" value="UniProtKB-KW"/>
</dbReference>
<dbReference type="InterPro" id="IPR017850">
    <property type="entry name" value="Alkaline_phosphatase_core_sf"/>
</dbReference>
<evidence type="ECO:0000256" key="27">
    <source>
        <dbReference type="ARBA" id="ARBA00048209"/>
    </source>
</evidence>
<dbReference type="GO" id="GO:0098552">
    <property type="term" value="C:side of membrane"/>
    <property type="evidence" value="ECO:0007669"/>
    <property type="project" value="UniProtKB-KW"/>
</dbReference>
<keyword evidence="11" id="KW-0862">Zinc</keyword>
<dbReference type="GO" id="GO:0047390">
    <property type="term" value="F:glycerophosphocholine cholinephosphodiesterase activity"/>
    <property type="evidence" value="ECO:0007669"/>
    <property type="project" value="UniProtKB-EC"/>
</dbReference>
<feature type="chain" id="PRO_5036485866" description="glycerophosphocholine cholinephosphodiesterase" evidence="32">
    <location>
        <begin position="25"/>
        <end position="111"/>
    </location>
</feature>
<keyword evidence="34" id="KW-1185">Reference proteome</keyword>
<evidence type="ECO:0000256" key="25">
    <source>
        <dbReference type="ARBA" id="ARBA00047600"/>
    </source>
</evidence>
<protein>
    <recommendedName>
        <fullName evidence="4">glycerophosphocholine cholinephosphodiesterase</fullName>
        <ecNumber evidence="4">3.1.4.38</ecNumber>
    </recommendedName>
    <alternativeName>
        <fullName evidence="19">Choline-specific glycerophosphodiester phosphodiesterase</fullName>
    </alternativeName>
    <alternativeName>
        <fullName evidence="18">Ectonucleotide pyrophosphatase/phosphodiesterase family member 6</fullName>
    </alternativeName>
</protein>
<comment type="catalytic activity">
    <reaction evidence="30">
        <text>1-(9Z,12Z)-octadecadienoyl-sn-glycero-3-phosphocholine + H2O = 1-(9Z,12Z-octadecadienoyl)-sn-glycerol + phosphocholine + H(+)</text>
        <dbReference type="Rhea" id="RHEA:41115"/>
        <dbReference type="ChEBI" id="CHEBI:15377"/>
        <dbReference type="ChEBI" id="CHEBI:15378"/>
        <dbReference type="ChEBI" id="CHEBI:28733"/>
        <dbReference type="ChEBI" id="CHEBI:75561"/>
        <dbReference type="ChEBI" id="CHEBI:295975"/>
    </reaction>
    <physiologicalReaction direction="left-to-right" evidence="30">
        <dbReference type="Rhea" id="RHEA:41116"/>
    </physiologicalReaction>
</comment>
<dbReference type="Gene3D" id="3.40.720.10">
    <property type="entry name" value="Alkaline Phosphatase, subunit A"/>
    <property type="match status" value="1"/>
</dbReference>
<dbReference type="Proteomes" id="UP000887013">
    <property type="component" value="Unassembled WGS sequence"/>
</dbReference>
<comment type="catalytic activity">
    <reaction evidence="28">
        <text>sphing-4-enine-phosphocholine + H2O = sphing-4-enine + phosphocholine + H(+)</text>
        <dbReference type="Rhea" id="RHEA:41095"/>
        <dbReference type="ChEBI" id="CHEBI:15377"/>
        <dbReference type="ChEBI" id="CHEBI:15378"/>
        <dbReference type="ChEBI" id="CHEBI:57756"/>
        <dbReference type="ChEBI" id="CHEBI:58906"/>
        <dbReference type="ChEBI" id="CHEBI:295975"/>
    </reaction>
    <physiologicalReaction direction="left-to-right" evidence="28">
        <dbReference type="Rhea" id="RHEA:41096"/>
    </physiologicalReaction>
</comment>
<comment type="catalytic activity">
    <reaction evidence="24">
        <text>a 1-O-alkyl-sn-glycero-3-phosphocholine + H2O = a 1-O-alkyl-sn-glycerol + phosphocholine + H(+)</text>
        <dbReference type="Rhea" id="RHEA:36083"/>
        <dbReference type="ChEBI" id="CHEBI:15377"/>
        <dbReference type="ChEBI" id="CHEBI:15378"/>
        <dbReference type="ChEBI" id="CHEBI:15850"/>
        <dbReference type="ChEBI" id="CHEBI:30909"/>
        <dbReference type="ChEBI" id="CHEBI:295975"/>
    </reaction>
    <physiologicalReaction direction="left-to-right" evidence="24">
        <dbReference type="Rhea" id="RHEA:36084"/>
    </physiologicalReaction>
</comment>
<keyword evidence="14" id="KW-0472">Membrane</keyword>
<keyword evidence="9 32" id="KW-0732">Signal</keyword>
<organism evidence="33 34">
    <name type="scientific">Nephila pilipes</name>
    <name type="common">Giant wood spider</name>
    <name type="synonym">Nephila maculata</name>
    <dbReference type="NCBI Taxonomy" id="299642"/>
    <lineage>
        <taxon>Eukaryota</taxon>
        <taxon>Metazoa</taxon>
        <taxon>Ecdysozoa</taxon>
        <taxon>Arthropoda</taxon>
        <taxon>Chelicerata</taxon>
        <taxon>Arachnida</taxon>
        <taxon>Araneae</taxon>
        <taxon>Araneomorphae</taxon>
        <taxon>Entelegynae</taxon>
        <taxon>Araneoidea</taxon>
        <taxon>Nephilidae</taxon>
        <taxon>Nephila</taxon>
    </lineage>
</organism>
<evidence type="ECO:0000256" key="2">
    <source>
        <dbReference type="ARBA" id="ARBA00004609"/>
    </source>
</evidence>